<dbReference type="SUPFAM" id="SSF53850">
    <property type="entry name" value="Periplasmic binding protein-like II"/>
    <property type="match status" value="1"/>
</dbReference>
<dbReference type="AlphaFoldDB" id="W4M481"/>
<dbReference type="InterPro" id="IPR000914">
    <property type="entry name" value="SBP_5_dom"/>
</dbReference>
<evidence type="ECO:0000259" key="1">
    <source>
        <dbReference type="Pfam" id="PF00496"/>
    </source>
</evidence>
<comment type="caution">
    <text evidence="2">The sequence shown here is derived from an EMBL/GenBank/DDBJ whole genome shotgun (WGS) entry which is preliminary data.</text>
</comment>
<proteinExistence type="predicted"/>
<dbReference type="Proteomes" id="UP000019140">
    <property type="component" value="Unassembled WGS sequence"/>
</dbReference>
<evidence type="ECO:0000313" key="3">
    <source>
        <dbReference type="Proteomes" id="UP000019140"/>
    </source>
</evidence>
<dbReference type="Pfam" id="PF00496">
    <property type="entry name" value="SBP_bac_5"/>
    <property type="match status" value="1"/>
</dbReference>
<protein>
    <recommendedName>
        <fullName evidence="1">Solute-binding protein family 5 domain-containing protein</fullName>
    </recommendedName>
</protein>
<dbReference type="HOGENOM" id="CLU_1357138_0_0_7"/>
<keyword evidence="3" id="KW-1185">Reference proteome</keyword>
<dbReference type="Gene3D" id="3.10.105.10">
    <property type="entry name" value="Dipeptide-binding Protein, Domain 3"/>
    <property type="match status" value="1"/>
</dbReference>
<organism evidence="2 3">
    <name type="scientific">Candidatus Entotheonella gemina</name>
    <dbReference type="NCBI Taxonomy" id="1429439"/>
    <lineage>
        <taxon>Bacteria</taxon>
        <taxon>Pseudomonadati</taxon>
        <taxon>Nitrospinota/Tectimicrobiota group</taxon>
        <taxon>Candidatus Tectimicrobiota</taxon>
        <taxon>Candidatus Entotheonellia</taxon>
        <taxon>Candidatus Entotheonellales</taxon>
        <taxon>Candidatus Entotheonellaceae</taxon>
        <taxon>Candidatus Entotheonella</taxon>
    </lineage>
</organism>
<dbReference type="InterPro" id="IPR039424">
    <property type="entry name" value="SBP_5"/>
</dbReference>
<evidence type="ECO:0000313" key="2">
    <source>
        <dbReference type="EMBL" id="ETX04751.1"/>
    </source>
</evidence>
<dbReference type="GO" id="GO:0015833">
    <property type="term" value="P:peptide transport"/>
    <property type="evidence" value="ECO:0007669"/>
    <property type="project" value="TreeGrafter"/>
</dbReference>
<name>W4M481_9BACT</name>
<dbReference type="PANTHER" id="PTHR30290">
    <property type="entry name" value="PERIPLASMIC BINDING COMPONENT OF ABC TRANSPORTER"/>
    <property type="match status" value="1"/>
</dbReference>
<dbReference type="EMBL" id="AZHX01001135">
    <property type="protein sequence ID" value="ETX04751.1"/>
    <property type="molecule type" value="Genomic_DNA"/>
</dbReference>
<feature type="non-terminal residue" evidence="2">
    <location>
        <position position="1"/>
    </location>
</feature>
<accession>W4M481</accession>
<reference evidence="2 3" key="1">
    <citation type="journal article" date="2014" name="Nature">
        <title>An environmental bacterial taxon with a large and distinct metabolic repertoire.</title>
        <authorList>
            <person name="Wilson M.C."/>
            <person name="Mori T."/>
            <person name="Ruckert C."/>
            <person name="Uria A.R."/>
            <person name="Helf M.J."/>
            <person name="Takada K."/>
            <person name="Gernert C."/>
            <person name="Steffens U.A."/>
            <person name="Heycke N."/>
            <person name="Schmitt S."/>
            <person name="Rinke C."/>
            <person name="Helfrich E.J."/>
            <person name="Brachmann A.O."/>
            <person name="Gurgui C."/>
            <person name="Wakimoto T."/>
            <person name="Kracht M."/>
            <person name="Crusemann M."/>
            <person name="Hentschel U."/>
            <person name="Abe I."/>
            <person name="Matsunaga S."/>
            <person name="Kalinowski J."/>
            <person name="Takeyama H."/>
            <person name="Piel J."/>
        </authorList>
    </citation>
    <scope>NUCLEOTIDE SEQUENCE [LARGE SCALE GENOMIC DNA]</scope>
    <source>
        <strain evidence="3">TSY2</strain>
    </source>
</reference>
<gene>
    <name evidence="2" type="ORF">ETSY2_27025</name>
</gene>
<dbReference type="GO" id="GO:1904680">
    <property type="term" value="F:peptide transmembrane transporter activity"/>
    <property type="evidence" value="ECO:0007669"/>
    <property type="project" value="TreeGrafter"/>
</dbReference>
<sequence length="201" mass="22853">ATPWAGMIPVGTMDTVNVNDKCPYDQAKAKELLKEAGYTDDKPLKFEIITDTEKAVFNVIATVIKDQMARLGVDVNIKLVDKVTWMNTALKDGQWDMYVEDLLSLLTADSNAYLSVTTSSWNGSRHTDTAVDELYARYAREMDSTKRAAIAKELQDYMVDKLYWNAVSGSPFYQVAQSWVKGYTFNSEFEVHYDTVWLEKK</sequence>
<feature type="domain" description="Solute-binding protein family 5" evidence="1">
    <location>
        <begin position="17"/>
        <end position="121"/>
    </location>
</feature>